<sequence length="194" mass="22393">MDLYYLDELAARIKVNRDKIARLRQELADLDARMRDKAIDQEFARLIGYQQEDEDAESMRARINTEIDALEETVKNDMEAFINGLASSELIIPIDPRPVIGDEQSTTNSNRGRGKIIYKYRDSAIFTNFVSMFSVIFSNCTVKDIIFTPDSVIVNAKDEREARYRFVNSIREMQRMLAKKANTIALIAEQQVKR</sequence>
<proteinExistence type="predicted"/>
<dbReference type="KEGG" id="ncv:NCAV_1374"/>
<reference evidence="3" key="1">
    <citation type="submission" date="2018-01" db="EMBL/GenBank/DDBJ databases">
        <authorList>
            <person name="Kerou L M."/>
        </authorList>
    </citation>
    <scope>NUCLEOTIDE SEQUENCE [LARGE SCALE GENOMIC DNA]</scope>
    <source>
        <strain evidence="3">SCU2</strain>
    </source>
</reference>
<dbReference type="EMBL" id="LT981265">
    <property type="protein sequence ID" value="SPC34540.1"/>
    <property type="molecule type" value="Genomic_DNA"/>
</dbReference>
<evidence type="ECO:0000313" key="3">
    <source>
        <dbReference type="Proteomes" id="UP000236248"/>
    </source>
</evidence>
<evidence type="ECO:0000256" key="1">
    <source>
        <dbReference type="SAM" id="Coils"/>
    </source>
</evidence>
<dbReference type="RefSeq" id="WP_148695246.1">
    <property type="nucleotide sequence ID" value="NZ_LT981265.1"/>
</dbReference>
<accession>A0A2K5ASC0</accession>
<protein>
    <submittedName>
        <fullName evidence="2">Uncharacterized protein</fullName>
    </submittedName>
</protein>
<dbReference type="GeneID" id="41595373"/>
<name>A0A2K5ASC0_9ARCH</name>
<keyword evidence="3" id="KW-1185">Reference proteome</keyword>
<dbReference type="Proteomes" id="UP000236248">
    <property type="component" value="Chromosome NCAV"/>
</dbReference>
<organism evidence="2 3">
    <name type="scientific">Candidatus Nitrosocaldus cavascurensis</name>
    <dbReference type="NCBI Taxonomy" id="2058097"/>
    <lineage>
        <taxon>Archaea</taxon>
        <taxon>Nitrososphaerota</taxon>
        <taxon>Nitrososphaeria</taxon>
        <taxon>Candidatus Nitrosocaldales</taxon>
        <taxon>Candidatus Nitrosocaldaceae</taxon>
        <taxon>Candidatus Nitrosocaldus</taxon>
    </lineage>
</organism>
<gene>
    <name evidence="2" type="ORF">NCAV_1374</name>
</gene>
<feature type="coiled-coil region" evidence="1">
    <location>
        <begin position="6"/>
        <end position="80"/>
    </location>
</feature>
<keyword evidence="1" id="KW-0175">Coiled coil</keyword>
<evidence type="ECO:0000313" key="2">
    <source>
        <dbReference type="EMBL" id="SPC34540.1"/>
    </source>
</evidence>
<dbReference type="AlphaFoldDB" id="A0A2K5ASC0"/>